<protein>
    <recommendedName>
        <fullName evidence="3">MarR family transcriptional regulator</fullName>
    </recommendedName>
</protein>
<name>A0ABV2C1K9_9BURK</name>
<keyword evidence="2" id="KW-1185">Reference proteome</keyword>
<gene>
    <name evidence="1" type="ORF">ABXL37_01905</name>
</gene>
<dbReference type="Proteomes" id="UP001548587">
    <property type="component" value="Unassembled WGS sequence"/>
</dbReference>
<dbReference type="RefSeq" id="WP_209924308.1">
    <property type="nucleotide sequence ID" value="NZ_JBEWCH010000001.1"/>
</dbReference>
<sequence>MHRAVCVFTFVIRNAIMLSSFARTSDFPIITPSIDGTPNLPSAEPDWHRPPDTDGECLLSPHEIAILMVLASEPRRQQGDPADLHCLVDRGLVRLDAVPLAEARVRLSDRGRQMVSRLEARNRARCRFHDGGADLGRGASLIRVRHPAMLPDARLSPWDTDRPVTMKNGAD</sequence>
<reference evidence="1 2" key="1">
    <citation type="submission" date="2024-06" db="EMBL/GenBank/DDBJ databases">
        <title>Burkholderia sola in Mexico.</title>
        <authorList>
            <person name="Estrada P."/>
        </authorList>
    </citation>
    <scope>NUCLEOTIDE SEQUENCE [LARGE SCALE GENOMIC DNA]</scope>
    <source>
        <strain evidence="1 2">CpTa8-5</strain>
    </source>
</reference>
<proteinExistence type="predicted"/>
<evidence type="ECO:0000313" key="2">
    <source>
        <dbReference type="Proteomes" id="UP001548587"/>
    </source>
</evidence>
<evidence type="ECO:0008006" key="3">
    <source>
        <dbReference type="Google" id="ProtNLM"/>
    </source>
</evidence>
<evidence type="ECO:0000313" key="1">
    <source>
        <dbReference type="EMBL" id="MET1472989.1"/>
    </source>
</evidence>
<dbReference type="EMBL" id="JBEWCH010000001">
    <property type="protein sequence ID" value="MET1472989.1"/>
    <property type="molecule type" value="Genomic_DNA"/>
</dbReference>
<comment type="caution">
    <text evidence="1">The sequence shown here is derived from an EMBL/GenBank/DDBJ whole genome shotgun (WGS) entry which is preliminary data.</text>
</comment>
<organism evidence="1 2">
    <name type="scientific">Burkholderia sola</name>
    <dbReference type="NCBI Taxonomy" id="2843302"/>
    <lineage>
        <taxon>Bacteria</taxon>
        <taxon>Pseudomonadati</taxon>
        <taxon>Pseudomonadota</taxon>
        <taxon>Betaproteobacteria</taxon>
        <taxon>Burkholderiales</taxon>
        <taxon>Burkholderiaceae</taxon>
        <taxon>Burkholderia</taxon>
        <taxon>Burkholderia cepacia complex</taxon>
    </lineage>
</organism>
<accession>A0ABV2C1K9</accession>